<dbReference type="GO" id="GO:0005524">
    <property type="term" value="F:ATP binding"/>
    <property type="evidence" value="ECO:0007669"/>
    <property type="project" value="UniProtKB-KW"/>
</dbReference>
<feature type="compositionally biased region" description="Low complexity" evidence="3">
    <location>
        <begin position="3017"/>
        <end position="3035"/>
    </location>
</feature>
<dbReference type="EMBL" id="BEGY01000031">
    <property type="protein sequence ID" value="GAX78249.1"/>
    <property type="molecule type" value="Genomic_DNA"/>
</dbReference>
<dbReference type="PANTHER" id="PTHR16305">
    <property type="entry name" value="TESTICULAR SOLUBLE ADENYLYL CYCLASE"/>
    <property type="match status" value="1"/>
</dbReference>
<feature type="region of interest" description="Disordered" evidence="3">
    <location>
        <begin position="2178"/>
        <end position="2202"/>
    </location>
</feature>
<dbReference type="OrthoDB" id="537353at2759"/>
<evidence type="ECO:0000259" key="4">
    <source>
        <dbReference type="PROSITE" id="PS50125"/>
    </source>
</evidence>
<evidence type="ECO:0000256" key="1">
    <source>
        <dbReference type="ARBA" id="ARBA00022741"/>
    </source>
</evidence>
<feature type="compositionally biased region" description="Basic and acidic residues" evidence="3">
    <location>
        <begin position="1815"/>
        <end position="1832"/>
    </location>
</feature>
<dbReference type="Proteomes" id="UP000232323">
    <property type="component" value="Unassembled WGS sequence"/>
</dbReference>
<accession>A0A250X5Q8</accession>
<dbReference type="CDD" id="cd07302">
    <property type="entry name" value="CHD"/>
    <property type="match status" value="1"/>
</dbReference>
<evidence type="ECO:0000256" key="3">
    <source>
        <dbReference type="SAM" id="MobiDB-lite"/>
    </source>
</evidence>
<dbReference type="GO" id="GO:0035556">
    <property type="term" value="P:intracellular signal transduction"/>
    <property type="evidence" value="ECO:0007669"/>
    <property type="project" value="InterPro"/>
</dbReference>
<dbReference type="SUPFAM" id="SSF55073">
    <property type="entry name" value="Nucleotide cyclase"/>
    <property type="match status" value="1"/>
</dbReference>
<feature type="domain" description="Guanylate cyclase" evidence="4">
    <location>
        <begin position="1452"/>
        <end position="1528"/>
    </location>
</feature>
<comment type="caution">
    <text evidence="5">The sequence shown here is derived from an EMBL/GenBank/DDBJ whole genome shotgun (WGS) entry which is preliminary data.</text>
</comment>
<feature type="compositionally biased region" description="Low complexity" evidence="3">
    <location>
        <begin position="2258"/>
        <end position="2271"/>
    </location>
</feature>
<name>A0A250X5Q8_9CHLO</name>
<dbReference type="PANTHER" id="PTHR16305:SF28">
    <property type="entry name" value="GUANYLATE CYCLASE DOMAIN-CONTAINING PROTEIN"/>
    <property type="match status" value="1"/>
</dbReference>
<dbReference type="GO" id="GO:0009190">
    <property type="term" value="P:cyclic nucleotide biosynthetic process"/>
    <property type="evidence" value="ECO:0007669"/>
    <property type="project" value="InterPro"/>
</dbReference>
<organism evidence="5 6">
    <name type="scientific">Chlamydomonas eustigma</name>
    <dbReference type="NCBI Taxonomy" id="1157962"/>
    <lineage>
        <taxon>Eukaryota</taxon>
        <taxon>Viridiplantae</taxon>
        <taxon>Chlorophyta</taxon>
        <taxon>core chlorophytes</taxon>
        <taxon>Chlorophyceae</taxon>
        <taxon>CS clade</taxon>
        <taxon>Chlamydomonadales</taxon>
        <taxon>Chlamydomonadaceae</taxon>
        <taxon>Chlamydomonas</taxon>
    </lineage>
</organism>
<feature type="compositionally biased region" description="Polar residues" evidence="3">
    <location>
        <begin position="495"/>
        <end position="520"/>
    </location>
</feature>
<keyword evidence="1" id="KW-0547">Nucleotide-binding</keyword>
<feature type="region of interest" description="Disordered" evidence="3">
    <location>
        <begin position="1217"/>
        <end position="1263"/>
    </location>
</feature>
<feature type="region of interest" description="Disordered" evidence="3">
    <location>
        <begin position="2327"/>
        <end position="2363"/>
    </location>
</feature>
<dbReference type="PROSITE" id="PS50125">
    <property type="entry name" value="GUANYLATE_CYCLASE_2"/>
    <property type="match status" value="2"/>
</dbReference>
<dbReference type="GO" id="GO:0005737">
    <property type="term" value="C:cytoplasm"/>
    <property type="evidence" value="ECO:0007669"/>
    <property type="project" value="TreeGrafter"/>
</dbReference>
<feature type="compositionally biased region" description="Low complexity" evidence="3">
    <location>
        <begin position="2351"/>
        <end position="2360"/>
    </location>
</feature>
<dbReference type="InterPro" id="IPR029787">
    <property type="entry name" value="Nucleotide_cyclase"/>
</dbReference>
<feature type="region of interest" description="Disordered" evidence="3">
    <location>
        <begin position="3320"/>
        <end position="3358"/>
    </location>
</feature>
<feature type="region of interest" description="Disordered" evidence="3">
    <location>
        <begin position="2999"/>
        <end position="3074"/>
    </location>
</feature>
<feature type="region of interest" description="Disordered" evidence="3">
    <location>
        <begin position="607"/>
        <end position="653"/>
    </location>
</feature>
<feature type="compositionally biased region" description="Basic and acidic residues" evidence="3">
    <location>
        <begin position="3060"/>
        <end position="3069"/>
    </location>
</feature>
<evidence type="ECO:0000313" key="6">
    <source>
        <dbReference type="Proteomes" id="UP000232323"/>
    </source>
</evidence>
<feature type="region of interest" description="Disordered" evidence="3">
    <location>
        <begin position="2051"/>
        <end position="2076"/>
    </location>
</feature>
<feature type="region of interest" description="Disordered" evidence="3">
    <location>
        <begin position="2254"/>
        <end position="2293"/>
    </location>
</feature>
<feature type="region of interest" description="Disordered" evidence="3">
    <location>
        <begin position="495"/>
        <end position="542"/>
    </location>
</feature>
<feature type="compositionally biased region" description="Basic and acidic residues" evidence="3">
    <location>
        <begin position="3344"/>
        <end position="3353"/>
    </location>
</feature>
<protein>
    <recommendedName>
        <fullName evidence="4">Guanylate cyclase domain-containing protein</fullName>
    </recommendedName>
</protein>
<dbReference type="InterPro" id="IPR001054">
    <property type="entry name" value="A/G_cyclase"/>
</dbReference>
<sequence length="3376" mass="359569">MISASGGDKIGRVQGSIEQGVDERDAYVINGSPLSPFLGSQQNPIAASTLKPETPGLRNSIATSLNAVTGRRSSGQSSLIRPLSTLAPFVPKLLQHCIMSDDARYNMFDSVESLEDLTSAATALKPSMIEIQAAIMVADIKGFTKLTEILSKRGSGGVELLTTCMNSYFARVISCIDTFDGDVIKFAGDSMIVAFYASSGPRAQSNETSSLNQHIKSRSLPEVDAAGTSSPEVLDREAALAAAVSRCVQCSHSLAQHLGHMRMRANGQVEAVKNVVVPESARRSADVSTVKTASTNKASESASEVLPLSALTTSNHIQIGSMSPLNSSFQLKPYSVERGEAASLTETLEPLAFEGVFNKQPLSSSATPSPIPLLADIKTHIFGRHSHTDKTAPLLPPELSQEQTSAAGSSFTTIGQPQVTDQSAGLTHTLVKAMKGIKMWPFSKSKEAVGITIDGVEASTHASSYTAAATAAATSSSADQSPAMSPRTYSVSMASRTSNGSLMGGRTTQLRSNHSGTLSSRMLHEEGGSSSSGNGAWGGGSDAIRQRGMVSFTVSSRRSSMFIEGGGYVPRGIAARRQSAFVPQLPPSQYSASAASRADSMMYKDMGFPSLGSPLDTVEDDGEGAAAENSEPSSKPSSPIRPPPESYSSRRSPESFSIFSRGVVSGGVGGGHQSTAAQASWQDRFQKMSEAMLSNTSTSTFSSSATKSIVAAGGTDIFRPERSRMSVSSLLSSPPQAQRTAVTPAHSYQLATAPSIADQGVSSPVSPGAASAATALASSPQAVVLAGTRRLLPQTSSPSSLRVGLLQKNSSLTRESAVPEGMEVSEDSVGMLPLTNNNYRYRKGSLDRSLYLAMDSGVENAGLPSNGDIVLEDSSEGEEVVSRSTGLMSGGVVVVDDITRPAHRRSEGMDPSVGVFGSVVPVSESGGFVSRVAAMFSKPSTTTSVKSATWHSTTTTLTSDSTYPLRASSPSLTAEELMISTTYTHLSTYTSIAQPSSTMGAVIQAGGRSPAAISSQPEFQLDSLTLSLKLMVGAGTVCVFHVGGCPDEDTKPELPSWSFFVGDRPFAPPVDNDGRRGCFVQLTSIEEYSMAGQVVLSPEACQVLGDQTWDVMMQADGRVALVVGPRMALPIPVPGHSGMRIFKSSLSSNAILPAHGDVRAAAAKAAFDDDHTAELAAVHDHTAELAAVHDPQDNRAAGIKETRFSIVPYNGPSSINAASSNAEGSNTEHSKGALGPSRSGKVLGNLNSSSPSKWGKLDGTTREELPEDTAVAPVATPVSLTASATSVIHRPPAGRPSSIPYLKAVPNLAAPGEEEDERILRRLLSTLRMMVPGCVRNMIEDGNLDFINEIRPLTCLYLGFPSLSQEEDPVISQPFSDRSRPEVLGHGDEVVVGGLQMMDSRTRRGSAALSAFETQQLISKQLGSVQFVVQQSQEVMRKWGGSCLQFRCDEKGYVCVCVFGLPGHTHENNPGKAVLSALELSQRIAEGGQRVCVGITTDNLLCTCVGARKARLEYTVYGDGINMSARYMMKLKDGLLTGDVLCDEATYHRCRNVAEFEKLPPVSVKGKQLPQTVYRVTPSVIHVNSPFATTVHRNHVLSRPMVGRDTEMGLIFSRAADLVSGAKSSAGAVIIEGNSGMGKTLLLDTVKRSLCEMAASTASLSSPPAETGGVSSREPFCVVYSTAEVAHKTDAFYPWRRIFAELFRVDMSHARKERMATVLNMKPPSSPRLSQLRPHSSQFTEDRIASGEAACHIPAATTYQEPLNINTGHLLTPLGMRLASVLPDYESQWRPLLAEVLALPLHSIPSGSHVSSGKPDLHSRSSSSKDLREHPPQDPNSPSCNYPAGGGILNVSPEGQKSWKSRSVALPKLVLPHFGNSGDVLGGHSFHQQDTASSYISIRPPEASFTAGNSGHSSTANNTQNMNNPFLGSGSHTSRRARRSSVMFLEAVLGAHQVVGGMGPAGSSPPSGGHNMSREASVQMLPSPHEPGVTDIHSGSMTLMRRLRRPSIGPWNLSPPHSQYLSPQESYHALPPLSPQGSLQAPHSPYVRGMLAGASPPSPSEGAMGGVPSSPSRGARVGDSLRLSSVLLDALKVNHNTNRALTSSAAQGGEQKDTSVRRQTAELVTAVSGRLPSFAATKADRLAPAYSGDSISFRCPCNPESAANPYMLQFRANYSHDFQAPRGGNRSSREIHSAGSHNGGDEDSTLALAGMLGVNVGDTSQDYAERRSSIETTAAAVGMVSSAVYSPAAAARTGVHSGGSQLQGPQSSPSGRLSEATLESIPSPSHKSNKETGEFQVHRPMQQHELLAMDTPFDSRVGSFASFVVHSSGRTSRSDMRGSGSGRGSSVALNPATAAAAAPPSQLTSMTAVPSSILRLTTPRHRLTRAGSAYASEGSNVQDDDSSVTLSVGPNFTLPHSLSLNQVSFQSHPQVHRQVSTRSRLSNCGTAEAAAAAADTLSPALGANSSSKSGGQSRNISSRLLSTLGFEDKVQRDTPRLDRTGSSSHFRISANTSLPDNIVTKMGSFRSSSRQSNLMEGVAKAASAAVTSLASQGVTYLKTGSGHKFSGTAPSSGDVLGRGSHQEGLLLQTPNSSASITKLPTMRTSFAAETSLLTMALAADVSGQQQQLLSMAAGHSAMLAPPGVAGSSSLLKDIQRCLLHVLWQYIAQYGPVVILLDNLHDFDSWSWQLLIKAVDVALVIAARRPGSKRQEVEKRQALAQHMADTAIGQLLRLDSTLHIRLQPFSLEQTRQLMQAVSKIEYPSSFVQAVLDKTAGMPLYIEKMVEFLDQQETLLQSTAMSKSGGQQHVVNIDLMINNISLQEVILQRMDRLPPRIQLCLKVASIMGQTVDIDVLQGFHPIKMTREELLGHLVELERANLLHAGASEGTWEFNMVERDIVYEVLPHYQRRRLHAHLAQGLERELPLDFNVGALTSIAYHWSQAFGSLEVPCGLKAVEFWLRAAELAYDASSLSEALRLFQQASEIADVLSAMPEVRNRASVESEGAARTTGQQTLRVPSATSAGSRPSSRPSSKTAVVDKHDPLVGTKSEGNELTLGKQSRRSEGHRRSSESVVEILEEEEEEEEGEAFTALGLKHAQRTDLKWSLISRTSRVQMERSMALCCLGIMLQHQLGEFDSQLQDDEGWDESDYFSLLTECAMRGLEMLGCPEPERLIHLLHTHTNDASAKGATSEASNKSRNGGQSGIKWLFCCGGGSTDAIEDKHERSKQGATTGHQVPMQCSSTLRHSSQSALEQLLHEAEEQLHELLTPDDMEEVRSLLLVLVIAAENYCVDHSSTFQYMEIIAFCAGACRYFSQRCKEDPASPTALPEGPSGDNATSLPQEGLDVAREPRQSGEEGPFSDIAMTCLSRLAECELTY</sequence>
<reference evidence="5 6" key="1">
    <citation type="submission" date="2017-08" db="EMBL/GenBank/DDBJ databases">
        <title>Acidophilic green algal genome provides insights into adaptation to an acidic environment.</title>
        <authorList>
            <person name="Hirooka S."/>
            <person name="Hirose Y."/>
            <person name="Kanesaki Y."/>
            <person name="Higuchi S."/>
            <person name="Fujiwara T."/>
            <person name="Onuma R."/>
            <person name="Era A."/>
            <person name="Ohbayashi R."/>
            <person name="Uzuka A."/>
            <person name="Nozaki H."/>
            <person name="Yoshikawa H."/>
            <person name="Miyagishima S.Y."/>
        </authorList>
    </citation>
    <scope>NUCLEOTIDE SEQUENCE [LARGE SCALE GENOMIC DNA]</scope>
    <source>
        <strain evidence="5 6">NIES-2499</strain>
    </source>
</reference>
<evidence type="ECO:0000256" key="2">
    <source>
        <dbReference type="ARBA" id="ARBA00022840"/>
    </source>
</evidence>
<dbReference type="STRING" id="1157962.A0A250X5Q8"/>
<keyword evidence="6" id="KW-1185">Reference proteome</keyword>
<keyword evidence="2" id="KW-0067">ATP-binding</keyword>
<evidence type="ECO:0000313" key="5">
    <source>
        <dbReference type="EMBL" id="GAX78249.1"/>
    </source>
</evidence>
<dbReference type="Gene3D" id="3.30.70.1230">
    <property type="entry name" value="Nucleotide cyclase"/>
    <property type="match status" value="2"/>
</dbReference>
<feature type="domain" description="Guanylate cyclase" evidence="4">
    <location>
        <begin position="134"/>
        <end position="194"/>
    </location>
</feature>
<gene>
    <name evidence="5" type="ORF">CEUSTIGMA_g5691.t1</name>
</gene>
<feature type="region of interest" description="Disordered" evidence="3">
    <location>
        <begin position="1806"/>
        <end position="1854"/>
    </location>
</feature>
<proteinExistence type="predicted"/>
<dbReference type="GO" id="GO:0004016">
    <property type="term" value="F:adenylate cyclase activity"/>
    <property type="evidence" value="ECO:0007669"/>
    <property type="project" value="TreeGrafter"/>
</dbReference>